<dbReference type="AlphaFoldDB" id="A0ABD0JMH3"/>
<evidence type="ECO:0000256" key="3">
    <source>
        <dbReference type="ARBA" id="ARBA00017059"/>
    </source>
</evidence>
<comment type="subcellular location">
    <subcellularLocation>
        <location evidence="1">Endoplasmic reticulum membrane</location>
        <topology evidence="1">Multi-pass membrane protein</topology>
    </subcellularLocation>
</comment>
<feature type="region of interest" description="Disordered" evidence="10">
    <location>
        <begin position="85"/>
        <end position="114"/>
    </location>
</feature>
<comment type="similarity">
    <text evidence="2">Belongs to the SPCS1 family.</text>
</comment>
<evidence type="ECO:0000256" key="5">
    <source>
        <dbReference type="ARBA" id="ARBA00022824"/>
    </source>
</evidence>
<comment type="caution">
    <text evidence="12">The sequence shown here is derived from an EMBL/GenBank/DDBJ whole genome shotgun (WGS) entry which is preliminary data.</text>
</comment>
<feature type="compositionally biased region" description="Polar residues" evidence="10">
    <location>
        <begin position="97"/>
        <end position="108"/>
    </location>
</feature>
<evidence type="ECO:0000313" key="13">
    <source>
        <dbReference type="Proteomes" id="UP001519460"/>
    </source>
</evidence>
<accession>A0ABD0JMH3</accession>
<dbReference type="PANTHER" id="PTHR13202">
    <property type="entry name" value="MICROSOMAL SIGNAL PEPTIDASE 12 KDA SUBUNIT"/>
    <property type="match status" value="1"/>
</dbReference>
<evidence type="ECO:0000256" key="1">
    <source>
        <dbReference type="ARBA" id="ARBA00004477"/>
    </source>
</evidence>
<evidence type="ECO:0000256" key="9">
    <source>
        <dbReference type="ARBA" id="ARBA00045204"/>
    </source>
</evidence>
<dbReference type="PANTHER" id="PTHR13202:SF0">
    <property type="entry name" value="SIGNAL PEPTIDASE COMPLEX SUBUNIT 1"/>
    <property type="match status" value="1"/>
</dbReference>
<evidence type="ECO:0000313" key="12">
    <source>
        <dbReference type="EMBL" id="KAK7476097.1"/>
    </source>
</evidence>
<keyword evidence="6 11" id="KW-1133">Transmembrane helix</keyword>
<dbReference type="Proteomes" id="UP001519460">
    <property type="component" value="Unassembled WGS sequence"/>
</dbReference>
<evidence type="ECO:0000256" key="10">
    <source>
        <dbReference type="SAM" id="MobiDB-lite"/>
    </source>
</evidence>
<comment type="function">
    <text evidence="9">Component of the signal peptidase complex (SPC) which catalyzes the cleavage of N-terminal signal sequences from nascent proteins as they are translocated into the lumen of the endoplasmic reticulum. Dispensable for SPC enzymatic activity.</text>
</comment>
<protein>
    <recommendedName>
        <fullName evidence="3">Signal peptidase complex subunit 1</fullName>
    </recommendedName>
    <alternativeName>
        <fullName evidence="8">Microsomal signal peptidase 12 kDa subunit</fullName>
    </alternativeName>
</protein>
<proteinExistence type="inferred from homology"/>
<keyword evidence="5" id="KW-0256">Endoplasmic reticulum</keyword>
<feature type="transmembrane region" description="Helical" evidence="11">
    <location>
        <begin position="54"/>
        <end position="77"/>
    </location>
</feature>
<evidence type="ECO:0000256" key="6">
    <source>
        <dbReference type="ARBA" id="ARBA00022989"/>
    </source>
</evidence>
<gene>
    <name evidence="12" type="ORF">BaRGS_00032651</name>
</gene>
<reference evidence="12 13" key="1">
    <citation type="journal article" date="2023" name="Sci. Data">
        <title>Genome assembly of the Korean intertidal mud-creeper Batillaria attramentaria.</title>
        <authorList>
            <person name="Patra A.K."/>
            <person name="Ho P.T."/>
            <person name="Jun S."/>
            <person name="Lee S.J."/>
            <person name="Kim Y."/>
            <person name="Won Y.J."/>
        </authorList>
    </citation>
    <scope>NUCLEOTIDE SEQUENCE [LARGE SCALE GENOMIC DNA]</scope>
    <source>
        <strain evidence="12">Wonlab-2016</strain>
    </source>
</reference>
<keyword evidence="4 11" id="KW-0812">Transmembrane</keyword>
<keyword evidence="7 11" id="KW-0472">Membrane</keyword>
<evidence type="ECO:0000256" key="11">
    <source>
        <dbReference type="SAM" id="Phobius"/>
    </source>
</evidence>
<sequence length="114" mass="12924">MDYIMPFVPESIKSLPVHMDFVGQKRAEKTFQMIILLFGAVGFVWGYVCQQFSQTMYILFAGVLLSCILTLPPWAMYRRNPLAWHKPRPQGDGDGPSQASTPASTNQQKSKKKK</sequence>
<name>A0ABD0JMH3_9CAEN</name>
<dbReference type="InterPro" id="IPR009542">
    <property type="entry name" value="Spc1/SPCS1"/>
</dbReference>
<evidence type="ECO:0000256" key="2">
    <source>
        <dbReference type="ARBA" id="ARBA00005245"/>
    </source>
</evidence>
<dbReference type="EMBL" id="JACVVK020000385">
    <property type="protein sequence ID" value="KAK7476097.1"/>
    <property type="molecule type" value="Genomic_DNA"/>
</dbReference>
<dbReference type="Pfam" id="PF06645">
    <property type="entry name" value="SPC12"/>
    <property type="match status" value="1"/>
</dbReference>
<dbReference type="GO" id="GO:0005789">
    <property type="term" value="C:endoplasmic reticulum membrane"/>
    <property type="evidence" value="ECO:0007669"/>
    <property type="project" value="UniProtKB-SubCell"/>
</dbReference>
<evidence type="ECO:0000256" key="8">
    <source>
        <dbReference type="ARBA" id="ARBA00032913"/>
    </source>
</evidence>
<feature type="transmembrane region" description="Helical" evidence="11">
    <location>
        <begin position="30"/>
        <end position="48"/>
    </location>
</feature>
<evidence type="ECO:0000256" key="4">
    <source>
        <dbReference type="ARBA" id="ARBA00022692"/>
    </source>
</evidence>
<keyword evidence="13" id="KW-1185">Reference proteome</keyword>
<organism evidence="12 13">
    <name type="scientific">Batillaria attramentaria</name>
    <dbReference type="NCBI Taxonomy" id="370345"/>
    <lineage>
        <taxon>Eukaryota</taxon>
        <taxon>Metazoa</taxon>
        <taxon>Spiralia</taxon>
        <taxon>Lophotrochozoa</taxon>
        <taxon>Mollusca</taxon>
        <taxon>Gastropoda</taxon>
        <taxon>Caenogastropoda</taxon>
        <taxon>Sorbeoconcha</taxon>
        <taxon>Cerithioidea</taxon>
        <taxon>Batillariidae</taxon>
        <taxon>Batillaria</taxon>
    </lineage>
</organism>
<evidence type="ECO:0000256" key="7">
    <source>
        <dbReference type="ARBA" id="ARBA00023136"/>
    </source>
</evidence>